<dbReference type="InterPro" id="IPR036249">
    <property type="entry name" value="Thioredoxin-like_sf"/>
</dbReference>
<dbReference type="AlphaFoldDB" id="A0A1R0XEE3"/>
<sequence length="158" mass="18461">MYEHRKFLKKSKGFSYELGKFFPSTIKRNQLDEQLNFEWIHKTINGTVIYIMSDSCTACNFEIVQEFSHNYKEFNHYMLLQSNEEGLKKIVEKYKLHFPIELCEIGAVDESLNYGALAPWVFMVDKFGGIVSAGVYPNYDGLEIQIKPLVSNRIDREN</sequence>
<evidence type="ECO:0000313" key="2">
    <source>
        <dbReference type="Proteomes" id="UP000187465"/>
    </source>
</evidence>
<dbReference type="RefSeq" id="WP_036685479.1">
    <property type="nucleotide sequence ID" value="NZ_MKQN01000013.1"/>
</dbReference>
<evidence type="ECO:0000313" key="1">
    <source>
        <dbReference type="EMBL" id="OMD33441.1"/>
    </source>
</evidence>
<accession>A0A1R0XEE3</accession>
<comment type="caution">
    <text evidence="1">The sequence shown here is derived from an EMBL/GenBank/DDBJ whole genome shotgun (WGS) entry which is preliminary data.</text>
</comment>
<dbReference type="Proteomes" id="UP000187465">
    <property type="component" value="Unassembled WGS sequence"/>
</dbReference>
<dbReference type="Gene3D" id="3.40.30.10">
    <property type="entry name" value="Glutaredoxin"/>
    <property type="match status" value="1"/>
</dbReference>
<proteinExistence type="predicted"/>
<reference evidence="1 2" key="1">
    <citation type="submission" date="2016-10" db="EMBL/GenBank/DDBJ databases">
        <title>Paenibacillus species isolates.</title>
        <authorList>
            <person name="Beno S.M."/>
        </authorList>
    </citation>
    <scope>NUCLEOTIDE SEQUENCE [LARGE SCALE GENOMIC DNA]</scope>
    <source>
        <strain evidence="1 2">FSL H7-0604</strain>
    </source>
</reference>
<protein>
    <recommendedName>
        <fullName evidence="3">Alkyl hydroperoxide reductase subunit C/ Thiol specific antioxidant domain-containing protein</fullName>
    </recommendedName>
</protein>
<gene>
    <name evidence="1" type="ORF">BJP51_11630</name>
</gene>
<dbReference type="SUPFAM" id="SSF52833">
    <property type="entry name" value="Thioredoxin-like"/>
    <property type="match status" value="1"/>
</dbReference>
<evidence type="ECO:0008006" key="3">
    <source>
        <dbReference type="Google" id="ProtNLM"/>
    </source>
</evidence>
<name>A0A1R0XEE3_9BACL</name>
<dbReference type="EMBL" id="MKQP01000011">
    <property type="protein sequence ID" value="OMD33441.1"/>
    <property type="molecule type" value="Genomic_DNA"/>
</dbReference>
<organism evidence="1 2">
    <name type="scientific">Paenibacillus odorifer</name>
    <dbReference type="NCBI Taxonomy" id="189426"/>
    <lineage>
        <taxon>Bacteria</taxon>
        <taxon>Bacillati</taxon>
        <taxon>Bacillota</taxon>
        <taxon>Bacilli</taxon>
        <taxon>Bacillales</taxon>
        <taxon>Paenibacillaceae</taxon>
        <taxon>Paenibacillus</taxon>
    </lineage>
</organism>